<dbReference type="InterPro" id="IPR029344">
    <property type="entry name" value="SLBP_RNA_bind"/>
</dbReference>
<dbReference type="InterPro" id="IPR038294">
    <property type="entry name" value="SLBP_RNA_bind_sf"/>
</dbReference>
<dbReference type="InterPro" id="IPR026502">
    <property type="entry name" value="SLBP1/SLBP2"/>
</dbReference>
<protein>
    <recommendedName>
        <fullName evidence="3">Histone RNA hairpin-binding protein RNA-binding domain-containing protein</fullName>
    </recommendedName>
</protein>
<evidence type="ECO:0000313" key="5">
    <source>
        <dbReference type="Proteomes" id="UP000002173"/>
    </source>
</evidence>
<dbReference type="Pfam" id="PF15247">
    <property type="entry name" value="SLBP_RNA_bind"/>
    <property type="match status" value="1"/>
</dbReference>
<dbReference type="VEuPathDB" id="PiroplasmaDB:BBOV_II002760"/>
<dbReference type="GO" id="GO:0006398">
    <property type="term" value="P:mRNA 3'-end processing by stem-loop binding and cleavage"/>
    <property type="evidence" value="ECO:0007669"/>
    <property type="project" value="TreeGrafter"/>
</dbReference>
<dbReference type="OMA" id="ELSDSWH"/>
<keyword evidence="2" id="KW-0694">RNA-binding</keyword>
<gene>
    <name evidence="4" type="ORF">BBOV_II002760</name>
</gene>
<proteinExistence type="inferred from homology"/>
<reference evidence="5" key="2">
    <citation type="journal article" date="2020" name="Data Brief">
        <title>Transcriptome dataset of Babesia bovis life stages within vertebrate and invertebrate hosts.</title>
        <authorList>
            <person name="Ueti M.W."/>
            <person name="Johnson W.C."/>
            <person name="Kappmeyer L.S."/>
            <person name="Herndon D.R."/>
            <person name="Mousel M.R."/>
            <person name="Reif K.E."/>
            <person name="Taus N.S."/>
            <person name="Ifeonu O.O."/>
            <person name="Silva J.C."/>
            <person name="Suarez C.E."/>
            <person name="Brayton K.A."/>
        </authorList>
    </citation>
    <scope>NUCLEOTIDE SEQUENCE [LARGE SCALE GENOMIC DNA]</scope>
</reference>
<dbReference type="Gene3D" id="1.10.8.1120">
    <property type="entry name" value="Histone RNA hairpin-binding protein RNA-binding domain"/>
    <property type="match status" value="1"/>
</dbReference>
<organism evidence="4 5">
    <name type="scientific">Babesia bovis</name>
    <dbReference type="NCBI Taxonomy" id="5865"/>
    <lineage>
        <taxon>Eukaryota</taxon>
        <taxon>Sar</taxon>
        <taxon>Alveolata</taxon>
        <taxon>Apicomplexa</taxon>
        <taxon>Aconoidasida</taxon>
        <taxon>Piroplasmida</taxon>
        <taxon>Babesiidae</taxon>
        <taxon>Babesia</taxon>
    </lineage>
</organism>
<sequence length="203" mass="23432">MRYAKYARQSTYVDKDKDNYDREARASNRLKNITLTKLNAAYERYTATVPRELRFKELRNSWHPVTPDHRSSLSISQWNQQISNWRHCVYLWNGITDAQCALLSNAVRDGDIQAFLGICENTLLPESSEDGYASLLDSASSGTSLAPVLFKPSWFKGQITHSGFRTLEESEFLNRAIVISKSSTNKQFHERYKRYINSYSSNQ</sequence>
<evidence type="ECO:0000256" key="2">
    <source>
        <dbReference type="ARBA" id="ARBA00022884"/>
    </source>
</evidence>
<evidence type="ECO:0000259" key="3">
    <source>
        <dbReference type="Pfam" id="PF15247"/>
    </source>
</evidence>
<dbReference type="PANTHER" id="PTHR17408:SF0">
    <property type="entry name" value="HISTONE RNA HAIRPIN-BINDING PROTEIN"/>
    <property type="match status" value="1"/>
</dbReference>
<dbReference type="eggNOG" id="ENOG502SCVN">
    <property type="taxonomic scope" value="Eukaryota"/>
</dbReference>
<feature type="domain" description="Histone RNA hairpin-binding protein RNA-binding" evidence="3">
    <location>
        <begin position="22"/>
        <end position="93"/>
    </location>
</feature>
<dbReference type="EMBL" id="AAXT01000003">
    <property type="protein sequence ID" value="EDO06231.1"/>
    <property type="molecule type" value="Genomic_DNA"/>
</dbReference>
<dbReference type="GO" id="GO:0071204">
    <property type="term" value="C:histone pre-mRNA 3'end processing complex"/>
    <property type="evidence" value="ECO:0007669"/>
    <property type="project" value="TreeGrafter"/>
</dbReference>
<accession>A7ATH0</accession>
<dbReference type="PANTHER" id="PTHR17408">
    <property type="entry name" value="HISTONE RNA HAIRPIN-BINDING PROTEIN"/>
    <property type="match status" value="1"/>
</dbReference>
<comment type="similarity">
    <text evidence="1">Belongs to the SLBP family.</text>
</comment>
<dbReference type="Proteomes" id="UP000002173">
    <property type="component" value="Unassembled WGS sequence"/>
</dbReference>
<comment type="caution">
    <text evidence="4">The sequence shown here is derived from an EMBL/GenBank/DDBJ whole genome shotgun (WGS) entry which is preliminary data.</text>
</comment>
<dbReference type="GO" id="GO:0003729">
    <property type="term" value="F:mRNA binding"/>
    <property type="evidence" value="ECO:0007669"/>
    <property type="project" value="InterPro"/>
</dbReference>
<dbReference type="GeneID" id="5478028"/>
<dbReference type="GO" id="GO:0005737">
    <property type="term" value="C:cytoplasm"/>
    <property type="evidence" value="ECO:0007669"/>
    <property type="project" value="TreeGrafter"/>
</dbReference>
<dbReference type="GO" id="GO:0071207">
    <property type="term" value="F:histone pre-mRNA stem-loop binding"/>
    <property type="evidence" value="ECO:0007669"/>
    <property type="project" value="TreeGrafter"/>
</dbReference>
<reference evidence="4 5" key="1">
    <citation type="journal article" date="2007" name="PLoS Pathog.">
        <title>Genome sequence of Babesia bovis and comparative analysis of apicomplexan hemoprotozoa.</title>
        <authorList>
            <person name="Brayton K.A."/>
            <person name="Lau A.O.T."/>
            <person name="Herndon D.R."/>
            <person name="Hannick L."/>
            <person name="Kappmeyer L.S."/>
            <person name="Berens S.J."/>
            <person name="Bidwell S.L."/>
            <person name="Brown W.C."/>
            <person name="Crabtree J."/>
            <person name="Fadrosh D."/>
            <person name="Feldblum T."/>
            <person name="Forberger H.A."/>
            <person name="Haas B.J."/>
            <person name="Howell J.M."/>
            <person name="Khouri H."/>
            <person name="Koo H."/>
            <person name="Mann D.J."/>
            <person name="Norimine J."/>
            <person name="Paulsen I.T."/>
            <person name="Radune D."/>
            <person name="Ren Q."/>
            <person name="Smith R.K. Jr."/>
            <person name="Suarez C.E."/>
            <person name="White O."/>
            <person name="Wortman J.R."/>
            <person name="Knowles D.P. Jr."/>
            <person name="McElwain T.F."/>
            <person name="Nene V.M."/>
        </authorList>
    </citation>
    <scope>NUCLEOTIDE SEQUENCE [LARGE SCALE GENOMIC DNA]</scope>
    <source>
        <strain evidence="4">T2Bo</strain>
    </source>
</reference>
<dbReference type="GO" id="GO:0051028">
    <property type="term" value="P:mRNA transport"/>
    <property type="evidence" value="ECO:0007669"/>
    <property type="project" value="TreeGrafter"/>
</dbReference>
<dbReference type="KEGG" id="bbo:BBOV_II002760"/>
<dbReference type="InParanoid" id="A7ATH0"/>
<evidence type="ECO:0000256" key="1">
    <source>
        <dbReference type="ARBA" id="ARBA00006151"/>
    </source>
</evidence>
<dbReference type="STRING" id="5865.A7ATH0"/>
<dbReference type="FunCoup" id="A7ATH0">
    <property type="interactions" value="8"/>
</dbReference>
<name>A7ATH0_BABBO</name>
<evidence type="ECO:0000313" key="4">
    <source>
        <dbReference type="EMBL" id="EDO06231.1"/>
    </source>
</evidence>
<dbReference type="AlphaFoldDB" id="A7ATH0"/>
<reference evidence="5" key="3">
    <citation type="journal article" date="2021" name="Int. J. Parasitol.">
        <title>Comparative analysis of gene expression between Babesia bovis blood stages and kinetes allowed by improved genome annotation.</title>
        <authorList>
            <person name="Ueti M.W."/>
            <person name="Johnson W.C."/>
            <person name="Kappmeyer L.S."/>
            <person name="Herndon D.R."/>
            <person name="Mousel M.R."/>
            <person name="Reif K.E."/>
            <person name="Taus N.S."/>
            <person name="Ifeonu O.O."/>
            <person name="Silva J.C."/>
            <person name="Suarez C.E."/>
            <person name="Brayton K.A."/>
        </authorList>
    </citation>
    <scope>NUCLEOTIDE SEQUENCE [LARGE SCALE GENOMIC DNA]</scope>
</reference>
<dbReference type="RefSeq" id="XP_001609799.1">
    <property type="nucleotide sequence ID" value="XM_001609749.1"/>
</dbReference>
<keyword evidence="5" id="KW-1185">Reference proteome</keyword>